<organism evidence="2 3">
    <name type="scientific">Candidatus Gottesmanbacteria bacterium RBG_13_37_7</name>
    <dbReference type="NCBI Taxonomy" id="1798369"/>
    <lineage>
        <taxon>Bacteria</taxon>
        <taxon>Candidatus Gottesmaniibacteriota</taxon>
    </lineage>
</organism>
<protein>
    <recommendedName>
        <fullName evidence="4">Type 4 fimbrial biogenesis protein PilX N-terminal domain-containing protein</fullName>
    </recommendedName>
</protein>
<dbReference type="Proteomes" id="UP000178230">
    <property type="component" value="Unassembled WGS sequence"/>
</dbReference>
<evidence type="ECO:0000256" key="1">
    <source>
        <dbReference type="SAM" id="Phobius"/>
    </source>
</evidence>
<name>A0A1F5YI34_9BACT</name>
<keyword evidence="1" id="KW-0812">Transmembrane</keyword>
<dbReference type="EMBL" id="MFIY01000043">
    <property type="protein sequence ID" value="OGF99722.1"/>
    <property type="molecule type" value="Genomic_DNA"/>
</dbReference>
<evidence type="ECO:0000313" key="3">
    <source>
        <dbReference type="Proteomes" id="UP000178230"/>
    </source>
</evidence>
<evidence type="ECO:0000313" key="2">
    <source>
        <dbReference type="EMBL" id="OGF99722.1"/>
    </source>
</evidence>
<keyword evidence="1" id="KW-0472">Membrane</keyword>
<feature type="transmembrane region" description="Helical" evidence="1">
    <location>
        <begin position="15"/>
        <end position="39"/>
    </location>
</feature>
<sequence length="132" mass="14320">MKIIPFYFNYRSGQAMITLLFFVIMGLIITSAAIVVIAINSSSTDRLQQAVVGRNTAESGIENALIRLLRDSSYSGETLPVGDETAVITVTGDSIKTITSQAKTANSFHVVEVQTQSANDILTISSWKDTYP</sequence>
<proteinExistence type="predicted"/>
<accession>A0A1F5YI34</accession>
<dbReference type="AlphaFoldDB" id="A0A1F5YI34"/>
<gene>
    <name evidence="2" type="ORF">A2Y99_02000</name>
</gene>
<keyword evidence="1" id="KW-1133">Transmembrane helix</keyword>
<evidence type="ECO:0008006" key="4">
    <source>
        <dbReference type="Google" id="ProtNLM"/>
    </source>
</evidence>
<comment type="caution">
    <text evidence="2">The sequence shown here is derived from an EMBL/GenBank/DDBJ whole genome shotgun (WGS) entry which is preliminary data.</text>
</comment>
<reference evidence="2 3" key="1">
    <citation type="journal article" date="2016" name="Nat. Commun.">
        <title>Thousands of microbial genomes shed light on interconnected biogeochemical processes in an aquifer system.</title>
        <authorList>
            <person name="Anantharaman K."/>
            <person name="Brown C.T."/>
            <person name="Hug L.A."/>
            <person name="Sharon I."/>
            <person name="Castelle C.J."/>
            <person name="Probst A.J."/>
            <person name="Thomas B.C."/>
            <person name="Singh A."/>
            <person name="Wilkins M.J."/>
            <person name="Karaoz U."/>
            <person name="Brodie E.L."/>
            <person name="Williams K.H."/>
            <person name="Hubbard S.S."/>
            <person name="Banfield J.F."/>
        </authorList>
    </citation>
    <scope>NUCLEOTIDE SEQUENCE [LARGE SCALE GENOMIC DNA]</scope>
</reference>